<organism evidence="3 4">
    <name type="scientific">Parageobacillus galactosidasius</name>
    <dbReference type="NCBI Taxonomy" id="883812"/>
    <lineage>
        <taxon>Bacteria</taxon>
        <taxon>Bacillati</taxon>
        <taxon>Bacillota</taxon>
        <taxon>Bacilli</taxon>
        <taxon>Bacillales</taxon>
        <taxon>Anoxybacillaceae</taxon>
        <taxon>Parageobacillus</taxon>
    </lineage>
</organism>
<comment type="caution">
    <text evidence="3">The sequence shown here is derived from an EMBL/GenBank/DDBJ whole genome shotgun (WGS) entry which is preliminary data.</text>
</comment>
<feature type="domain" description="Actin homologue MreB-like C-terminal" evidence="2">
    <location>
        <begin position="215"/>
        <end position="343"/>
    </location>
</feature>
<evidence type="ECO:0000259" key="1">
    <source>
        <dbReference type="Pfam" id="PF17989"/>
    </source>
</evidence>
<protein>
    <submittedName>
        <fullName evidence="3">Uncharacterized protein</fullName>
    </submittedName>
</protein>
<accession>A0A226QQL3</accession>
<dbReference type="RefSeq" id="WP_169712531.1">
    <property type="nucleotide sequence ID" value="NZ_NDYL01000001.1"/>
</dbReference>
<evidence type="ECO:0000313" key="4">
    <source>
        <dbReference type="Proteomes" id="UP000198394"/>
    </source>
</evidence>
<dbReference type="EMBL" id="NDYL01000001">
    <property type="protein sequence ID" value="OXB94783.1"/>
    <property type="molecule type" value="Genomic_DNA"/>
</dbReference>
<evidence type="ECO:0000313" key="3">
    <source>
        <dbReference type="EMBL" id="OXB94783.1"/>
    </source>
</evidence>
<dbReference type="SUPFAM" id="SSF53067">
    <property type="entry name" value="Actin-like ATPase domain"/>
    <property type="match status" value="2"/>
</dbReference>
<dbReference type="InterPro" id="IPR043129">
    <property type="entry name" value="ATPase_NBD"/>
</dbReference>
<keyword evidence="4" id="KW-1185">Reference proteome</keyword>
<dbReference type="Proteomes" id="UP000198394">
    <property type="component" value="Unassembled WGS sequence"/>
</dbReference>
<dbReference type="Pfam" id="PF17989">
    <property type="entry name" value="ALP_N"/>
    <property type="match status" value="1"/>
</dbReference>
<gene>
    <name evidence="3" type="ORF">B9L23_07935</name>
</gene>
<dbReference type="InterPro" id="IPR049067">
    <property type="entry name" value="MreB-like_C"/>
</dbReference>
<dbReference type="Pfam" id="PF21522">
    <property type="entry name" value="MreB-like_C"/>
    <property type="match status" value="1"/>
</dbReference>
<name>A0A226QQL3_9BACL</name>
<feature type="domain" description="Actin-like protein N-terminal" evidence="1">
    <location>
        <begin position="27"/>
        <end position="188"/>
    </location>
</feature>
<dbReference type="InterPro" id="IPR040607">
    <property type="entry name" value="ALP_N"/>
</dbReference>
<dbReference type="AlphaFoldDB" id="A0A226QQL3"/>
<dbReference type="Gene3D" id="3.30.420.40">
    <property type="match status" value="2"/>
</dbReference>
<sequence>MPKASAKANRVGVVKKEKEVKFPYLVAIDVGFGMMKYISNAKPEWSVIPSAGLRGYASSSNLYSDTEINTKRLVVTTQDGTWFVGDHALNMPTNNESPRTKVRDRANDPLSRVLFHTGIALAVPDEEGEYDVHIVTGLPNEDYDLFFKENLQKFLEQPFEVEFHLGNQRSLKKKINVLSVTIIRQPEGAVTYNQFVFDPEHFLAVSENARDYIGVIDIGHYTTDYALFREGVIIEDVLLYGSADAVSLVYEKLRRKLMIMFANEYGLPGFKATDKELDEAIRTGIIRYNGVEFDCMEKVQETAKEVAQKIAKEVLTTWSTETSRLDAILVTGGGSHVFAEYLAEEFEQNKRQGFKVLEAPQFSNVIGFYMYGAISLVDQYGADDVYKQYVAPVFHREENEEMV</sequence>
<evidence type="ECO:0000259" key="2">
    <source>
        <dbReference type="Pfam" id="PF21522"/>
    </source>
</evidence>
<proteinExistence type="predicted"/>
<reference evidence="3 4" key="1">
    <citation type="submission" date="2017-04" db="EMBL/GenBank/DDBJ databases">
        <title>The genome sequence of Parageobacillus galactosidasius DSM 18751.</title>
        <authorList>
            <person name="Ramaloko W.T."/>
            <person name="Koen N."/>
            <person name="Polliack S."/>
            <person name="Aliyu H."/>
            <person name="Lebre P."/>
            <person name="Mohr T."/>
            <person name="Oswald F."/>
            <person name="Zwick M."/>
            <person name="Neumann A."/>
            <person name="Syldatk C."/>
            <person name="Cowan D."/>
            <person name="De Maayer P."/>
        </authorList>
    </citation>
    <scope>NUCLEOTIDE SEQUENCE [LARGE SCALE GENOMIC DNA]</scope>
    <source>
        <strain evidence="3 4">DSM 18751</strain>
    </source>
</reference>